<dbReference type="EMBL" id="BRXS01000003">
    <property type="protein sequence ID" value="GLC25486.1"/>
    <property type="molecule type" value="Genomic_DNA"/>
</dbReference>
<gene>
    <name evidence="2" type="ORF">rosag_19990</name>
</gene>
<organism evidence="2 3">
    <name type="scientific">Roseisolibacter agri</name>
    <dbReference type="NCBI Taxonomy" id="2014610"/>
    <lineage>
        <taxon>Bacteria</taxon>
        <taxon>Pseudomonadati</taxon>
        <taxon>Gemmatimonadota</taxon>
        <taxon>Gemmatimonadia</taxon>
        <taxon>Gemmatimonadales</taxon>
        <taxon>Gemmatimonadaceae</taxon>
        <taxon>Roseisolibacter</taxon>
    </lineage>
</organism>
<evidence type="ECO:0000313" key="2">
    <source>
        <dbReference type="EMBL" id="GLC25486.1"/>
    </source>
</evidence>
<reference evidence="2" key="1">
    <citation type="submission" date="2022-08" db="EMBL/GenBank/DDBJ databases">
        <title>Draft genome sequencing of Roseisolibacter agri AW1220.</title>
        <authorList>
            <person name="Tobiishi Y."/>
            <person name="Tonouchi A."/>
        </authorList>
    </citation>
    <scope>NUCLEOTIDE SEQUENCE</scope>
    <source>
        <strain evidence="2">AW1220</strain>
    </source>
</reference>
<keyword evidence="3" id="KW-1185">Reference proteome</keyword>
<evidence type="ECO:0000313" key="3">
    <source>
        <dbReference type="Proteomes" id="UP001161325"/>
    </source>
</evidence>
<protein>
    <submittedName>
        <fullName evidence="2">Uncharacterized protein</fullName>
    </submittedName>
</protein>
<comment type="caution">
    <text evidence="2">The sequence shown here is derived from an EMBL/GenBank/DDBJ whole genome shotgun (WGS) entry which is preliminary data.</text>
</comment>
<name>A0AA37Q9C9_9BACT</name>
<evidence type="ECO:0000256" key="1">
    <source>
        <dbReference type="SAM" id="MobiDB-lite"/>
    </source>
</evidence>
<sequence>MKTVPVLGVIATVATAAGGGGLVMGEPGESEPPQAASVTDAAARAGRSRRRSMERSSGDRPALGAESDL</sequence>
<proteinExistence type="predicted"/>
<dbReference type="AlphaFoldDB" id="A0AA37Q9C9"/>
<feature type="region of interest" description="Disordered" evidence="1">
    <location>
        <begin position="18"/>
        <end position="69"/>
    </location>
</feature>
<dbReference type="Proteomes" id="UP001161325">
    <property type="component" value="Unassembled WGS sequence"/>
</dbReference>
<accession>A0AA37Q9C9</accession>